<evidence type="ECO:0000256" key="2">
    <source>
        <dbReference type="ARBA" id="ARBA00022801"/>
    </source>
</evidence>
<proteinExistence type="predicted"/>
<gene>
    <name evidence="5" type="ORF">DI626_10255</name>
</gene>
<accession>A0A2W4ZLV4</accession>
<feature type="domain" description="Tyrosine specific protein phosphatases" evidence="4">
    <location>
        <begin position="128"/>
        <end position="199"/>
    </location>
</feature>
<dbReference type="EC" id="3.1.3.48" evidence="1"/>
<evidence type="ECO:0000313" key="6">
    <source>
        <dbReference type="Proteomes" id="UP000249557"/>
    </source>
</evidence>
<organism evidence="5 6">
    <name type="scientific">Micavibrio aeruginosavorus</name>
    <dbReference type="NCBI Taxonomy" id="349221"/>
    <lineage>
        <taxon>Bacteria</taxon>
        <taxon>Pseudomonadati</taxon>
        <taxon>Bdellovibrionota</taxon>
        <taxon>Bdellovibrionia</taxon>
        <taxon>Bdellovibrionales</taxon>
        <taxon>Pseudobdellovibrionaceae</taxon>
        <taxon>Micavibrio</taxon>
    </lineage>
</organism>
<dbReference type="AlphaFoldDB" id="A0A2W4ZLV4"/>
<sequence>MGLPARRRAVLPAGRHSRYRRVVRILGIMTRTSLTHPLRIDTIKVGNAQLGLSICPGKIQPQAQTGSWSRDLDIDLDAVKAWGAQTVITLLENTEIRDLNVPALGAGVAARGMNWVHLPLPNDAVPDAAWIGEFRKFQPDLSARLTRGEGIFIHCMGGIGRTSVAAALLLVHAGWPAERSITAVHKARAESFVMPEQADYVRLYARTLARPPAPGLKPL</sequence>
<evidence type="ECO:0000256" key="3">
    <source>
        <dbReference type="ARBA" id="ARBA00022912"/>
    </source>
</evidence>
<reference evidence="5 6" key="1">
    <citation type="submission" date="2017-08" db="EMBL/GenBank/DDBJ databases">
        <title>Infants hospitalized years apart are colonized by the same room-sourced microbial strains.</title>
        <authorList>
            <person name="Brooks B."/>
            <person name="Olm M.R."/>
            <person name="Firek B.A."/>
            <person name="Baker R."/>
            <person name="Thomas B.C."/>
            <person name="Morowitz M.J."/>
            <person name="Banfield J.F."/>
        </authorList>
    </citation>
    <scope>NUCLEOTIDE SEQUENCE [LARGE SCALE GENOMIC DNA]</scope>
    <source>
        <strain evidence="5">S2_018_000_R2_104</strain>
    </source>
</reference>
<dbReference type="Gene3D" id="3.90.190.10">
    <property type="entry name" value="Protein tyrosine phosphatase superfamily"/>
    <property type="match status" value="1"/>
</dbReference>
<dbReference type="InterPro" id="IPR016130">
    <property type="entry name" value="Tyr_Pase_AS"/>
</dbReference>
<dbReference type="Proteomes" id="UP000249557">
    <property type="component" value="Unassembled WGS sequence"/>
</dbReference>
<dbReference type="InterPro" id="IPR022778">
    <property type="entry name" value="CDKN3"/>
</dbReference>
<dbReference type="GO" id="GO:0004725">
    <property type="term" value="F:protein tyrosine phosphatase activity"/>
    <property type="evidence" value="ECO:0007669"/>
    <property type="project" value="UniProtKB-EC"/>
</dbReference>
<comment type="caution">
    <text evidence="5">The sequence shown here is derived from an EMBL/GenBank/DDBJ whole genome shotgun (WGS) entry which is preliminary data.</text>
</comment>
<name>A0A2W4ZLV4_9BACT</name>
<dbReference type="InterPro" id="IPR029021">
    <property type="entry name" value="Prot-tyrosine_phosphatase-like"/>
</dbReference>
<dbReference type="InterPro" id="IPR000387">
    <property type="entry name" value="Tyr_Pase_dom"/>
</dbReference>
<evidence type="ECO:0000313" key="5">
    <source>
        <dbReference type="EMBL" id="PZO82267.1"/>
    </source>
</evidence>
<evidence type="ECO:0000259" key="4">
    <source>
        <dbReference type="PROSITE" id="PS50056"/>
    </source>
</evidence>
<dbReference type="Pfam" id="PF05706">
    <property type="entry name" value="CDKN3"/>
    <property type="match status" value="1"/>
</dbReference>
<protein>
    <recommendedName>
        <fullName evidence="1">protein-tyrosine-phosphatase</fullName>
        <ecNumber evidence="1">3.1.3.48</ecNumber>
    </recommendedName>
</protein>
<dbReference type="EMBL" id="QFNK01000270">
    <property type="protein sequence ID" value="PZO82267.1"/>
    <property type="molecule type" value="Genomic_DNA"/>
</dbReference>
<evidence type="ECO:0000256" key="1">
    <source>
        <dbReference type="ARBA" id="ARBA00013064"/>
    </source>
</evidence>
<dbReference type="PROSITE" id="PS00383">
    <property type="entry name" value="TYR_PHOSPHATASE_1"/>
    <property type="match status" value="1"/>
</dbReference>
<keyword evidence="3" id="KW-0904">Protein phosphatase</keyword>
<dbReference type="PROSITE" id="PS50056">
    <property type="entry name" value="TYR_PHOSPHATASE_2"/>
    <property type="match status" value="1"/>
</dbReference>
<keyword evidence="2" id="KW-0378">Hydrolase</keyword>
<dbReference type="SUPFAM" id="SSF52799">
    <property type="entry name" value="(Phosphotyrosine protein) phosphatases II"/>
    <property type="match status" value="1"/>
</dbReference>